<comment type="caution">
    <text evidence="3">The sequence shown here is derived from an EMBL/GenBank/DDBJ whole genome shotgun (WGS) entry which is preliminary data.</text>
</comment>
<feature type="region of interest" description="Disordered" evidence="1">
    <location>
        <begin position="1"/>
        <end position="29"/>
    </location>
</feature>
<dbReference type="Pfam" id="PF03031">
    <property type="entry name" value="NIF"/>
    <property type="match status" value="1"/>
</dbReference>
<reference evidence="3 4" key="1">
    <citation type="journal article" date="2018" name="Front. Microbiol.">
        <title>Prospects for Fungal Bioremediation of Acidic Radioactive Waste Sites: Characterization and Genome Sequence of Rhodotorula taiwanensis MD1149.</title>
        <authorList>
            <person name="Tkavc R."/>
            <person name="Matrosova V.Y."/>
            <person name="Grichenko O.E."/>
            <person name="Gostincar C."/>
            <person name="Volpe R.P."/>
            <person name="Klimenkova P."/>
            <person name="Gaidamakova E.K."/>
            <person name="Zhou C.E."/>
            <person name="Stewart B.J."/>
            <person name="Lyman M.G."/>
            <person name="Malfatti S.A."/>
            <person name="Rubinfeld B."/>
            <person name="Courtot M."/>
            <person name="Singh J."/>
            <person name="Dalgard C.L."/>
            <person name="Hamilton T."/>
            <person name="Frey K.G."/>
            <person name="Gunde-Cimerman N."/>
            <person name="Dugan L."/>
            <person name="Daly M.J."/>
        </authorList>
    </citation>
    <scope>NUCLEOTIDE SEQUENCE [LARGE SCALE GENOMIC DNA]</scope>
    <source>
        <strain evidence="3 4">MD1149</strain>
    </source>
</reference>
<evidence type="ECO:0000256" key="1">
    <source>
        <dbReference type="SAM" id="MobiDB-lite"/>
    </source>
</evidence>
<feature type="region of interest" description="Disordered" evidence="1">
    <location>
        <begin position="923"/>
        <end position="965"/>
    </location>
</feature>
<feature type="region of interest" description="Disordered" evidence="1">
    <location>
        <begin position="52"/>
        <end position="120"/>
    </location>
</feature>
<dbReference type="NCBIfam" id="TIGR02251">
    <property type="entry name" value="HIF-SF_euk"/>
    <property type="match status" value="1"/>
</dbReference>
<dbReference type="CDD" id="cd07521">
    <property type="entry name" value="HAD_FCP1-like"/>
    <property type="match status" value="1"/>
</dbReference>
<dbReference type="InterPro" id="IPR011948">
    <property type="entry name" value="Dullard_phosphatase"/>
</dbReference>
<feature type="compositionally biased region" description="Basic and acidic residues" evidence="1">
    <location>
        <begin position="930"/>
        <end position="961"/>
    </location>
</feature>
<organism evidence="3 4">
    <name type="scientific">Rhodotorula taiwanensis</name>
    <dbReference type="NCBI Taxonomy" id="741276"/>
    <lineage>
        <taxon>Eukaryota</taxon>
        <taxon>Fungi</taxon>
        <taxon>Dikarya</taxon>
        <taxon>Basidiomycota</taxon>
        <taxon>Pucciniomycotina</taxon>
        <taxon>Microbotryomycetes</taxon>
        <taxon>Sporidiobolales</taxon>
        <taxon>Sporidiobolaceae</taxon>
        <taxon>Rhodotorula</taxon>
    </lineage>
</organism>
<feature type="compositionally biased region" description="Basic and acidic residues" evidence="1">
    <location>
        <begin position="802"/>
        <end position="823"/>
    </location>
</feature>
<feature type="region of interest" description="Disordered" evidence="1">
    <location>
        <begin position="247"/>
        <end position="323"/>
    </location>
</feature>
<protein>
    <recommendedName>
        <fullName evidence="2">FCP1 homology domain-containing protein</fullName>
    </recommendedName>
</protein>
<accession>A0A2S5BI83</accession>
<keyword evidence="4" id="KW-1185">Reference proteome</keyword>
<evidence type="ECO:0000313" key="3">
    <source>
        <dbReference type="EMBL" id="POY76486.1"/>
    </source>
</evidence>
<dbReference type="SMART" id="SM00577">
    <property type="entry name" value="CPDc"/>
    <property type="match status" value="1"/>
</dbReference>
<feature type="compositionally biased region" description="Low complexity" evidence="1">
    <location>
        <begin position="300"/>
        <end position="318"/>
    </location>
</feature>
<keyword evidence="3" id="KW-0378">Hydrolase</keyword>
<dbReference type="InterPro" id="IPR023214">
    <property type="entry name" value="HAD_sf"/>
</dbReference>
<dbReference type="OrthoDB" id="277011at2759"/>
<dbReference type="PROSITE" id="PS50969">
    <property type="entry name" value="FCP1"/>
    <property type="match status" value="1"/>
</dbReference>
<dbReference type="PANTHER" id="PTHR12210">
    <property type="entry name" value="DULLARD PROTEIN PHOSPHATASE"/>
    <property type="match status" value="1"/>
</dbReference>
<feature type="region of interest" description="Disordered" evidence="1">
    <location>
        <begin position="1074"/>
        <end position="1093"/>
    </location>
</feature>
<name>A0A2S5BI83_9BASI</name>
<feature type="compositionally biased region" description="Low complexity" evidence="1">
    <location>
        <begin position="100"/>
        <end position="112"/>
    </location>
</feature>
<dbReference type="Gene3D" id="3.40.50.1000">
    <property type="entry name" value="HAD superfamily/HAD-like"/>
    <property type="match status" value="1"/>
</dbReference>
<gene>
    <name evidence="3" type="ORF">BMF94_0687</name>
</gene>
<feature type="region of interest" description="Disordered" evidence="1">
    <location>
        <begin position="1031"/>
        <end position="1059"/>
    </location>
</feature>
<feature type="compositionally biased region" description="Basic and acidic residues" evidence="1">
    <location>
        <begin position="722"/>
        <end position="742"/>
    </location>
</feature>
<dbReference type="STRING" id="741276.A0A2S5BI83"/>
<feature type="region of interest" description="Disordered" evidence="1">
    <location>
        <begin position="1101"/>
        <end position="1126"/>
    </location>
</feature>
<feature type="region of interest" description="Disordered" evidence="1">
    <location>
        <begin position="715"/>
        <end position="838"/>
    </location>
</feature>
<dbReference type="InterPro" id="IPR036412">
    <property type="entry name" value="HAD-like_sf"/>
</dbReference>
<dbReference type="AlphaFoldDB" id="A0A2S5BI83"/>
<evidence type="ECO:0000259" key="2">
    <source>
        <dbReference type="PROSITE" id="PS50969"/>
    </source>
</evidence>
<sequence length="1207" mass="132529">MNTIQYFLSTLRPAPPPSPRASTSGLRIENDDLPLDAASVEAVAGSLRVGELGSVEVQMQTDVGRRGDFDIEPEAETSGSAGNGDDDRPTLAADEESTESDASTSTTASTTDRPAGKDPDRAVQQTAGIAFEDPLRDGASIRTEIDRGEGVELANVVPLATPRMPTPSYQSSPDSAPLAGSSNASLIVREKSTTAEPTASSPWLYRFARWWPIRMTVTLYVVLRRFLGLLPLPLPVRPGYNALLAPPASAPDTSTHPSAWRSGPSLSTDEEKGTRQAQVVSLALQVSHKDASPPTRPPYGSRTHSPSSSLSITGSISRAPAAPPRLTPKTLVLDLDETLIHSTSRAVGLGGKRGAPKGLKTRVVEVVLDGRSTVYTVYKRPWVDFFLRKVSSWYTVVIFTASLPEYADPVIDWLDGGDGRGGMVGARLFRADCVARNGSYMKDLTVVEPDLSRVCLVDNSPASYAINQANGIPIEGWINDPTDECLLDLLPMLDSLRFTNDVRRVLGLRGFGKSGGDPLSNRPVRSRPESNLLRRLPPQLLSASALRLQALWHPVKTCLRHSMNAGRRLVGATTRRLAVAETDRPIRHAGTATLGAKNGLAPAGHAATRLSATPFPWTPRALLEKAAGTTSSQLFGRPVARRHSRRLILPDANERTSARTARLIWVPTTTTPHAQGLSRLDAEKNRLPSRIETETDAAHPFRLQEDLDQYHQERFTLPTEQYDPRPRRSDDLRRFVRRRGYEDPYDSSDDLGGSARIDPTPRSTYTSVEEIDRSRGGQARDWGQKGDSRRQVFERGNGARIKRPDPRFTDWRLSRQSRTDRTRPPTNPNSDKQPHRADLRSHCVETPNFFRSSRSREIACDGMYTRRVDDLPPRSRRYTGITATDSQAEAFLRAMGHSLGQGERPISSRFQSGLVGDHQIEISVSPDPLDSSHHARGRATDDAVKGQRPTEGDQQADRDEPAVPALHTSTIDADRLRRFLTEVPVPEGLADRLALLLDKEEEARPSPGQCFRRLKLNTDASAHSFHVEGPLVLRGGFDPDDIYEPSEASGADPARPQSVGSLRLDFDRQVRLQSVSPSLPAQGADRDEGQDPEMNVAHRASVDGAGEGVDHSTGAPTSDEGESIRPLGQAHWIHPTRRKSPYENMHEHDEDPHAVEQLRVEQEKDRGMRALIEKHKEQRSRSLIPVIDLTTESSGDEAGVANMEVDE</sequence>
<dbReference type="InterPro" id="IPR050365">
    <property type="entry name" value="TIM50"/>
</dbReference>
<dbReference type="SUPFAM" id="SSF56784">
    <property type="entry name" value="HAD-like"/>
    <property type="match status" value="1"/>
</dbReference>
<feature type="domain" description="FCP1 homology" evidence="2">
    <location>
        <begin position="324"/>
        <end position="496"/>
    </location>
</feature>
<dbReference type="Proteomes" id="UP000237144">
    <property type="component" value="Unassembled WGS sequence"/>
</dbReference>
<feature type="compositionally biased region" description="Basic and acidic residues" evidence="1">
    <location>
        <begin position="782"/>
        <end position="793"/>
    </location>
</feature>
<evidence type="ECO:0000313" key="4">
    <source>
        <dbReference type="Proteomes" id="UP000237144"/>
    </source>
</evidence>
<dbReference type="InterPro" id="IPR004274">
    <property type="entry name" value="FCP1_dom"/>
</dbReference>
<dbReference type="GO" id="GO:0016791">
    <property type="term" value="F:phosphatase activity"/>
    <property type="evidence" value="ECO:0007669"/>
    <property type="project" value="InterPro"/>
</dbReference>
<dbReference type="EMBL" id="PJQD01000005">
    <property type="protein sequence ID" value="POY76486.1"/>
    <property type="molecule type" value="Genomic_DNA"/>
</dbReference>
<proteinExistence type="predicted"/>